<dbReference type="SUPFAM" id="SSF55797">
    <property type="entry name" value="PR-1-like"/>
    <property type="match status" value="1"/>
</dbReference>
<keyword evidence="3" id="KW-1185">Reference proteome</keyword>
<dbReference type="Pfam" id="PF00188">
    <property type="entry name" value="CAP"/>
    <property type="match status" value="1"/>
</dbReference>
<dbReference type="AlphaFoldDB" id="A0ABD3XMN3"/>
<evidence type="ECO:0000313" key="3">
    <source>
        <dbReference type="Proteomes" id="UP001634394"/>
    </source>
</evidence>
<dbReference type="EMBL" id="JBJQND010000002">
    <property type="protein sequence ID" value="KAL3886283.1"/>
    <property type="molecule type" value="Genomic_DNA"/>
</dbReference>
<dbReference type="PANTHER" id="PTHR10334">
    <property type="entry name" value="CYSTEINE-RICH SECRETORY PROTEIN-RELATED"/>
    <property type="match status" value="1"/>
</dbReference>
<dbReference type="InterPro" id="IPR014044">
    <property type="entry name" value="CAP_dom"/>
</dbReference>
<dbReference type="Gene3D" id="3.40.33.10">
    <property type="entry name" value="CAP"/>
    <property type="match status" value="1"/>
</dbReference>
<name>A0ABD3XMN3_SINWO</name>
<sequence>MKISGYFQAIFLASTILELGAETKSNKVQRSVLDIMAEDPPLERSVFTRGSISVQEQYLILRMHDIYRSQVNATNMMKLRYHIGISRKAQTLADSCSFKQDISANRAVAELPNVFIGQNICVGSYSWEDCISTWANEMYNFGYGIGSRNGRPVGYYTQMVLWKSMAIGCGFNSCRGNPFYVCNYAYGQYRNEQKLPYKPGAQCTDCPNSCTEQAFCGIQHTLNNYCLCSKWSY</sequence>
<organism evidence="2 3">
    <name type="scientific">Sinanodonta woodiana</name>
    <name type="common">Chinese pond mussel</name>
    <name type="synonym">Anodonta woodiana</name>
    <dbReference type="NCBI Taxonomy" id="1069815"/>
    <lineage>
        <taxon>Eukaryota</taxon>
        <taxon>Metazoa</taxon>
        <taxon>Spiralia</taxon>
        <taxon>Lophotrochozoa</taxon>
        <taxon>Mollusca</taxon>
        <taxon>Bivalvia</taxon>
        <taxon>Autobranchia</taxon>
        <taxon>Heteroconchia</taxon>
        <taxon>Palaeoheterodonta</taxon>
        <taxon>Unionida</taxon>
        <taxon>Unionoidea</taxon>
        <taxon>Unionidae</taxon>
        <taxon>Unioninae</taxon>
        <taxon>Sinanodonta</taxon>
    </lineage>
</organism>
<dbReference type="SMART" id="SM00198">
    <property type="entry name" value="SCP"/>
    <property type="match status" value="1"/>
</dbReference>
<feature type="domain" description="SCP" evidence="1">
    <location>
        <begin position="55"/>
        <end position="191"/>
    </location>
</feature>
<evidence type="ECO:0000313" key="2">
    <source>
        <dbReference type="EMBL" id="KAL3886283.1"/>
    </source>
</evidence>
<accession>A0ABD3XMN3</accession>
<evidence type="ECO:0000259" key="1">
    <source>
        <dbReference type="SMART" id="SM00198"/>
    </source>
</evidence>
<gene>
    <name evidence="2" type="ORF">ACJMK2_026290</name>
</gene>
<dbReference type="Proteomes" id="UP001634394">
    <property type="component" value="Unassembled WGS sequence"/>
</dbReference>
<reference evidence="2 3" key="1">
    <citation type="submission" date="2024-11" db="EMBL/GenBank/DDBJ databases">
        <title>Chromosome-level genome assembly of the freshwater bivalve Anodonta woodiana.</title>
        <authorList>
            <person name="Chen X."/>
        </authorList>
    </citation>
    <scope>NUCLEOTIDE SEQUENCE [LARGE SCALE GENOMIC DNA]</scope>
    <source>
        <strain evidence="2">MN2024</strain>
        <tissue evidence="2">Gills</tissue>
    </source>
</reference>
<proteinExistence type="predicted"/>
<dbReference type="InterPro" id="IPR035940">
    <property type="entry name" value="CAP_sf"/>
</dbReference>
<dbReference type="InterPro" id="IPR001283">
    <property type="entry name" value="CRISP-related"/>
</dbReference>
<comment type="caution">
    <text evidence="2">The sequence shown here is derived from an EMBL/GenBank/DDBJ whole genome shotgun (WGS) entry which is preliminary data.</text>
</comment>
<protein>
    <recommendedName>
        <fullName evidence="1">SCP domain-containing protein</fullName>
    </recommendedName>
</protein>